<protein>
    <submittedName>
        <fullName evidence="2">Uncharacterized protein</fullName>
    </submittedName>
</protein>
<dbReference type="EMBL" id="JAGWCR010000013">
    <property type="protein sequence ID" value="MBS3651376.1"/>
    <property type="molecule type" value="Genomic_DNA"/>
</dbReference>
<dbReference type="Pfam" id="PF19600">
    <property type="entry name" value="DUF6105"/>
    <property type="match status" value="1"/>
</dbReference>
<keyword evidence="1" id="KW-1133">Transmembrane helix</keyword>
<keyword evidence="1" id="KW-0472">Membrane</keyword>
<evidence type="ECO:0000256" key="1">
    <source>
        <dbReference type="SAM" id="Phobius"/>
    </source>
</evidence>
<organism evidence="2 3">
    <name type="scientific">Pseudaminobacter soli</name>
    <name type="common">ex Zhang et al. 2022</name>
    <dbReference type="NCBI Taxonomy" id="2831468"/>
    <lineage>
        <taxon>Bacteria</taxon>
        <taxon>Pseudomonadati</taxon>
        <taxon>Pseudomonadota</taxon>
        <taxon>Alphaproteobacteria</taxon>
        <taxon>Hyphomicrobiales</taxon>
        <taxon>Phyllobacteriaceae</taxon>
        <taxon>Pseudaminobacter</taxon>
    </lineage>
</organism>
<evidence type="ECO:0000313" key="3">
    <source>
        <dbReference type="Proteomes" id="UP000680348"/>
    </source>
</evidence>
<dbReference type="AlphaFoldDB" id="A0A942E0Y7"/>
<dbReference type="InterPro" id="IPR046087">
    <property type="entry name" value="DUF6105"/>
</dbReference>
<dbReference type="RefSeq" id="WP_188256932.1">
    <property type="nucleotide sequence ID" value="NZ_JABVCF010000013.1"/>
</dbReference>
<feature type="transmembrane region" description="Helical" evidence="1">
    <location>
        <begin position="59"/>
        <end position="77"/>
    </location>
</feature>
<comment type="caution">
    <text evidence="2">The sequence shown here is derived from an EMBL/GenBank/DDBJ whole genome shotgun (WGS) entry which is preliminary data.</text>
</comment>
<reference evidence="2" key="1">
    <citation type="submission" date="2021-04" db="EMBL/GenBank/DDBJ databases">
        <title>Pseudaminobacter soli sp. nov., isolated from paddy soil contaminated by heavy metals.</title>
        <authorList>
            <person name="Zhang K."/>
        </authorList>
    </citation>
    <scope>NUCLEOTIDE SEQUENCE</scope>
    <source>
        <strain evidence="2">19-2017</strain>
    </source>
</reference>
<keyword evidence="3" id="KW-1185">Reference proteome</keyword>
<keyword evidence="1" id="KW-0812">Transmembrane</keyword>
<sequence>MRIILALWAAPLLAFWGWFGLSYYDMNFGYVLLTREAHELIFQLYGEILGIDPVTIPSLVAKACVFDTFILLGIWAFRRRRNLRAWLARNEVRSRFALRRARYSGEPVPGSTPSR</sequence>
<evidence type="ECO:0000313" key="2">
    <source>
        <dbReference type="EMBL" id="MBS3651376.1"/>
    </source>
</evidence>
<name>A0A942E0Y7_9HYPH</name>
<accession>A0A942E0Y7</accession>
<proteinExistence type="predicted"/>
<gene>
    <name evidence="2" type="ORF">KEU06_22430</name>
</gene>
<dbReference type="Proteomes" id="UP000680348">
    <property type="component" value="Unassembled WGS sequence"/>
</dbReference>